<dbReference type="GO" id="GO:0009103">
    <property type="term" value="P:lipopolysaccharide biosynthetic process"/>
    <property type="evidence" value="ECO:0007669"/>
    <property type="project" value="TreeGrafter"/>
</dbReference>
<evidence type="ECO:0000259" key="2">
    <source>
        <dbReference type="Pfam" id="PF01757"/>
    </source>
</evidence>
<keyword evidence="1" id="KW-0472">Membrane</keyword>
<evidence type="ECO:0000313" key="4">
    <source>
        <dbReference type="EMBL" id="AZP11405.1"/>
    </source>
</evidence>
<dbReference type="PANTHER" id="PTHR23028">
    <property type="entry name" value="ACETYLTRANSFERASE"/>
    <property type="match status" value="1"/>
</dbReference>
<proteinExistence type="predicted"/>
<accession>A0A3Q9BP78</accession>
<dbReference type="AlphaFoldDB" id="A0A3Q9BP78"/>
<organism evidence="4 5">
    <name type="scientific">Undibacterium parvum</name>
    <dbReference type="NCBI Taxonomy" id="401471"/>
    <lineage>
        <taxon>Bacteria</taxon>
        <taxon>Pseudomonadati</taxon>
        <taxon>Pseudomonadota</taxon>
        <taxon>Betaproteobacteria</taxon>
        <taxon>Burkholderiales</taxon>
        <taxon>Oxalobacteraceae</taxon>
        <taxon>Undibacterium</taxon>
    </lineage>
</organism>
<reference evidence="4 5" key="1">
    <citation type="journal article" date="2011" name="Int. J. Syst. Evol. Microbiol.">
        <title>Description of Undibacterium oligocarboniphilum sp. nov., isolated from purified water, and Undibacterium pigrum strain CCUG 49012 as the type strain of Undibacterium parvum sp. nov., and emended descriptions of the genus Undibacterium and the species Undibacterium pigrum.</title>
        <authorList>
            <person name="Eder W."/>
            <person name="Wanner G."/>
            <person name="Ludwig W."/>
            <person name="Busse H.J."/>
            <person name="Ziemke-Kageler F."/>
            <person name="Lang E."/>
        </authorList>
    </citation>
    <scope>NUCLEOTIDE SEQUENCE [LARGE SCALE GENOMIC DNA]</scope>
    <source>
        <strain evidence="4 5">DSM 23061</strain>
    </source>
</reference>
<keyword evidence="5" id="KW-1185">Reference proteome</keyword>
<keyword evidence="4" id="KW-0012">Acyltransferase</keyword>
<dbReference type="EMBL" id="CP034464">
    <property type="protein sequence ID" value="AZP11405.1"/>
    <property type="molecule type" value="Genomic_DNA"/>
</dbReference>
<dbReference type="GO" id="GO:0016747">
    <property type="term" value="F:acyltransferase activity, transferring groups other than amino-acyl groups"/>
    <property type="evidence" value="ECO:0007669"/>
    <property type="project" value="InterPro"/>
</dbReference>
<keyword evidence="4" id="KW-0808">Transferase</keyword>
<gene>
    <name evidence="4" type="ORF">EJN92_04945</name>
</gene>
<dbReference type="InterPro" id="IPR050879">
    <property type="entry name" value="Acyltransferase_3"/>
</dbReference>
<feature type="domain" description="SGNH" evidence="3">
    <location>
        <begin position="403"/>
        <end position="655"/>
    </location>
</feature>
<feature type="transmembrane region" description="Helical" evidence="1">
    <location>
        <begin position="235"/>
        <end position="251"/>
    </location>
</feature>
<feature type="transmembrane region" description="Helical" evidence="1">
    <location>
        <begin position="84"/>
        <end position="103"/>
    </location>
</feature>
<keyword evidence="1" id="KW-0812">Transmembrane</keyword>
<evidence type="ECO:0000259" key="3">
    <source>
        <dbReference type="Pfam" id="PF19040"/>
    </source>
</evidence>
<dbReference type="KEGG" id="upv:EJN92_04945"/>
<feature type="transmembrane region" description="Helical" evidence="1">
    <location>
        <begin position="177"/>
        <end position="198"/>
    </location>
</feature>
<feature type="transmembrane region" description="Helical" evidence="1">
    <location>
        <begin position="257"/>
        <end position="275"/>
    </location>
</feature>
<feature type="transmembrane region" description="Helical" evidence="1">
    <location>
        <begin position="21"/>
        <end position="37"/>
    </location>
</feature>
<sequence>MSIEYSPSMTTRSSFRSDINGLRAWAVAVVILYHFGVPGFGGGFVGVDIFFVISGFLMTGIVIKGLQQGHFSIPDFYLARARRILPALLVLCAILLGFGWFLLMPPDYLMLGTHVIASLLFVSNLKYWDEAGYFDLASHDKWLLHTWSLSVEWQFYLILPLLLWGAWRLWPGRRMQIAVLLGALLLSFSASLWVTAFLPSMAFYLLHTRAWEMLAGGLVFMASARPKLAPAMARWLQALAFGLILASVALFDKTTAWPGYRAALPVLAAMLILWLNRASVWTASRAAQWLGDRSYSLYLWHWPVCVALVYAELNTHYLATFAGILLTLLLGHLSFLLVENPSRKVLAIKRAMPAMLGLALAASCVLLPAMLVRMQSGLAGRFASAIELAAAEANNTNPRREQCHAHQGIESPSCLYGGQKWKLILAGDSHAGAIVTALAQAQPEVGAGVVQWTYSGCAFVPGMQLISDAGSIRKDYQCSGFINWASARMQSLPPSVPLLIVNRYPEYSRETQLKQEAPPMFFSKTYASMTNEFFKEFADAIRKSSCQLAQGRQVYLMRPIPEMGVDVPRLQSRRMAFGLETDISISLKDYHARNEWVWAAQDAAHAQCGVQILDPLPYLCHDGRCYGSKDGRPLYHDDNHLSEYGNKLLLPMFAQVFRAQ</sequence>
<feature type="domain" description="Acyltransferase 3" evidence="2">
    <location>
        <begin position="18"/>
        <end position="330"/>
    </location>
</feature>
<feature type="transmembrane region" description="Helical" evidence="1">
    <location>
        <begin position="317"/>
        <end position="338"/>
    </location>
</feature>
<feature type="transmembrane region" description="Helical" evidence="1">
    <location>
        <begin position="350"/>
        <end position="371"/>
    </location>
</feature>
<dbReference type="OrthoDB" id="9814807at2"/>
<evidence type="ECO:0000313" key="5">
    <source>
        <dbReference type="Proteomes" id="UP000275663"/>
    </source>
</evidence>
<dbReference type="Pfam" id="PF19040">
    <property type="entry name" value="SGNH"/>
    <property type="match status" value="1"/>
</dbReference>
<dbReference type="Pfam" id="PF01757">
    <property type="entry name" value="Acyl_transf_3"/>
    <property type="match status" value="1"/>
</dbReference>
<evidence type="ECO:0000256" key="1">
    <source>
        <dbReference type="SAM" id="Phobius"/>
    </source>
</evidence>
<feature type="transmembrane region" description="Helical" evidence="1">
    <location>
        <begin position="153"/>
        <end position="170"/>
    </location>
</feature>
<dbReference type="Proteomes" id="UP000275663">
    <property type="component" value="Chromosome"/>
</dbReference>
<name>A0A3Q9BP78_9BURK</name>
<dbReference type="PANTHER" id="PTHR23028:SF53">
    <property type="entry name" value="ACYL_TRANSF_3 DOMAIN-CONTAINING PROTEIN"/>
    <property type="match status" value="1"/>
</dbReference>
<dbReference type="GO" id="GO:0016020">
    <property type="term" value="C:membrane"/>
    <property type="evidence" value="ECO:0007669"/>
    <property type="project" value="TreeGrafter"/>
</dbReference>
<protein>
    <submittedName>
        <fullName evidence="4">Acyltransferase</fullName>
    </submittedName>
</protein>
<dbReference type="InterPro" id="IPR002656">
    <property type="entry name" value="Acyl_transf_3_dom"/>
</dbReference>
<keyword evidence="1" id="KW-1133">Transmembrane helix</keyword>
<feature type="transmembrane region" description="Helical" evidence="1">
    <location>
        <begin position="43"/>
        <end position="63"/>
    </location>
</feature>
<dbReference type="InterPro" id="IPR043968">
    <property type="entry name" value="SGNH"/>
</dbReference>